<dbReference type="Proteomes" id="UP000019666">
    <property type="component" value="Unassembled WGS sequence"/>
</dbReference>
<dbReference type="Gene3D" id="3.40.50.720">
    <property type="entry name" value="NAD(P)-binding Rossmann-like Domain"/>
    <property type="match status" value="2"/>
</dbReference>
<accession>A0A017HCB2</accession>
<proteinExistence type="predicted"/>
<dbReference type="PATRIC" id="fig|442562.3.peg.4810"/>
<evidence type="ECO:0000256" key="1">
    <source>
        <dbReference type="ARBA" id="ARBA00023002"/>
    </source>
</evidence>
<sequence>MSTDQDRSGPVKVLFAARDKDWEDYREVLPRALAEAGVNADLSCDHPPQEVDWIVYAPGGTLSDFSPYARAKGVLSLWAGVERIVGNPTLTQPLARMVDSGLRQGMVEWVVGQALRHHLGLDRHVLHQDGVWRHEAPKLATDRPVTVLGLGELGLACALALAALGFPVTGWSRRPTEEPRLARTLSGADGLAEALRGAEIVVLLLPLTPDTENLMDADRLALPARGFVLLNPGRGALIDDAALLAALDSGQVGHATLDVFRQEPLPPDHPFWAHPRVTVTPHIAAETRPATAARVIAENVRRGEAGEPLLYLVDRGAGY</sequence>
<dbReference type="STRING" id="442562.Rumeso_04887"/>
<organism evidence="4 5">
    <name type="scientific">Rubellimicrobium mesophilum DSM 19309</name>
    <dbReference type="NCBI Taxonomy" id="442562"/>
    <lineage>
        <taxon>Bacteria</taxon>
        <taxon>Pseudomonadati</taxon>
        <taxon>Pseudomonadota</taxon>
        <taxon>Alphaproteobacteria</taxon>
        <taxon>Rhodobacterales</taxon>
        <taxon>Roseobacteraceae</taxon>
        <taxon>Rubellimicrobium</taxon>
    </lineage>
</organism>
<keyword evidence="5" id="KW-1185">Reference proteome</keyword>
<dbReference type="Pfam" id="PF02826">
    <property type="entry name" value="2-Hacid_dh_C"/>
    <property type="match status" value="1"/>
</dbReference>
<name>A0A017HCB2_9RHOB</name>
<keyword evidence="1 4" id="KW-0560">Oxidoreductase</keyword>
<gene>
    <name evidence="4" type="ORF">Rumeso_04887</name>
</gene>
<dbReference type="GO" id="GO:0051287">
    <property type="term" value="F:NAD binding"/>
    <property type="evidence" value="ECO:0007669"/>
    <property type="project" value="InterPro"/>
</dbReference>
<dbReference type="PANTHER" id="PTHR43333:SF1">
    <property type="entry name" value="D-ISOMER SPECIFIC 2-HYDROXYACID DEHYDROGENASE NAD-BINDING DOMAIN-CONTAINING PROTEIN"/>
    <property type="match status" value="1"/>
</dbReference>
<evidence type="ECO:0000313" key="5">
    <source>
        <dbReference type="Proteomes" id="UP000019666"/>
    </source>
</evidence>
<dbReference type="InterPro" id="IPR006140">
    <property type="entry name" value="D-isomer_DH_NAD-bd"/>
</dbReference>
<reference evidence="4 5" key="1">
    <citation type="submission" date="2013-02" db="EMBL/GenBank/DDBJ databases">
        <authorList>
            <person name="Fiebig A."/>
            <person name="Goeker M."/>
            <person name="Klenk H.-P.P."/>
        </authorList>
    </citation>
    <scope>NUCLEOTIDE SEQUENCE [LARGE SCALE GENOMIC DNA]</scope>
    <source>
        <strain evidence="4 5">DSM 19309</strain>
    </source>
</reference>
<evidence type="ECO:0000313" key="4">
    <source>
        <dbReference type="EMBL" id="EYD72117.1"/>
    </source>
</evidence>
<evidence type="ECO:0000259" key="3">
    <source>
        <dbReference type="Pfam" id="PF02826"/>
    </source>
</evidence>
<comment type="caution">
    <text evidence="4">The sequence shown here is derived from an EMBL/GenBank/DDBJ whole genome shotgun (WGS) entry which is preliminary data.</text>
</comment>
<evidence type="ECO:0000256" key="2">
    <source>
        <dbReference type="ARBA" id="ARBA00023027"/>
    </source>
</evidence>
<feature type="domain" description="D-isomer specific 2-hydroxyacid dehydrogenase NAD-binding" evidence="3">
    <location>
        <begin position="114"/>
        <end position="284"/>
    </location>
</feature>
<dbReference type="HOGENOM" id="CLU_019796_1_0_5"/>
<dbReference type="InterPro" id="IPR036291">
    <property type="entry name" value="NAD(P)-bd_dom_sf"/>
</dbReference>
<dbReference type="EMBL" id="AOSK01000135">
    <property type="protein sequence ID" value="EYD72117.1"/>
    <property type="molecule type" value="Genomic_DNA"/>
</dbReference>
<dbReference type="GO" id="GO:0004617">
    <property type="term" value="F:phosphoglycerate dehydrogenase activity"/>
    <property type="evidence" value="ECO:0007669"/>
    <property type="project" value="UniProtKB-EC"/>
</dbReference>
<protein>
    <submittedName>
        <fullName evidence="4">D-3-phosphoglycerate dehydrogenase</fullName>
        <ecNumber evidence="4">1.1.1.95</ecNumber>
    </submittedName>
</protein>
<keyword evidence="2" id="KW-0520">NAD</keyword>
<dbReference type="EC" id="1.1.1.95" evidence="4"/>
<dbReference type="RefSeq" id="WP_037281046.1">
    <property type="nucleotide sequence ID" value="NZ_KK088579.1"/>
</dbReference>
<dbReference type="SUPFAM" id="SSF51735">
    <property type="entry name" value="NAD(P)-binding Rossmann-fold domains"/>
    <property type="match status" value="1"/>
</dbReference>
<dbReference type="AlphaFoldDB" id="A0A017HCB2"/>
<dbReference type="PANTHER" id="PTHR43333">
    <property type="entry name" value="2-HACID_DH_C DOMAIN-CONTAINING PROTEIN"/>
    <property type="match status" value="1"/>
</dbReference>
<dbReference type="OrthoDB" id="9787219at2"/>